<dbReference type="InterPro" id="IPR035093">
    <property type="entry name" value="RelE/ParE_toxin_dom_sf"/>
</dbReference>
<proteinExistence type="inferred from homology"/>
<accession>A0A410JW32</accession>
<dbReference type="InterPro" id="IPR007712">
    <property type="entry name" value="RelE/ParE_toxin"/>
</dbReference>
<dbReference type="Pfam" id="PF05016">
    <property type="entry name" value="ParE_toxin"/>
    <property type="match status" value="1"/>
</dbReference>
<evidence type="ECO:0000256" key="2">
    <source>
        <dbReference type="ARBA" id="ARBA00022649"/>
    </source>
</evidence>
<dbReference type="AlphaFoldDB" id="A0A410JW32"/>
<reference evidence="3 4" key="1">
    <citation type="submission" date="2019-01" db="EMBL/GenBank/DDBJ databases">
        <title>Geovibrio thiophilus DSM 11263, complete genome.</title>
        <authorList>
            <person name="Spring S."/>
            <person name="Bunk B."/>
            <person name="Sproer C."/>
        </authorList>
    </citation>
    <scope>NUCLEOTIDE SEQUENCE [LARGE SCALE GENOMIC DNA]</scope>
    <source>
        <strain evidence="3 4">DSM 11263</strain>
    </source>
</reference>
<dbReference type="OrthoDB" id="595470at2"/>
<evidence type="ECO:0000256" key="1">
    <source>
        <dbReference type="ARBA" id="ARBA00006226"/>
    </source>
</evidence>
<dbReference type="InterPro" id="IPR051803">
    <property type="entry name" value="TA_system_RelE-like_toxin"/>
</dbReference>
<keyword evidence="4" id="KW-1185">Reference proteome</keyword>
<protein>
    <submittedName>
        <fullName evidence="3">Type II toxin-antitoxin system RelE/ParE family toxin</fullName>
    </submittedName>
</protein>
<keyword evidence="2" id="KW-1277">Toxin-antitoxin system</keyword>
<dbReference type="RefSeq" id="WP_128465545.1">
    <property type="nucleotide sequence ID" value="NZ_CP035108.1"/>
</dbReference>
<dbReference type="Proteomes" id="UP000287502">
    <property type="component" value="Chromosome"/>
</dbReference>
<name>A0A410JW32_9BACT</name>
<dbReference type="PANTHER" id="PTHR33755">
    <property type="entry name" value="TOXIN PARE1-RELATED"/>
    <property type="match status" value="1"/>
</dbReference>
<dbReference type="NCBIfam" id="TIGR02385">
    <property type="entry name" value="RelE_StbE"/>
    <property type="match status" value="1"/>
</dbReference>
<comment type="similarity">
    <text evidence="1">Belongs to the RelE toxin family.</text>
</comment>
<organism evidence="3 4">
    <name type="scientific">Geovibrio thiophilus</name>
    <dbReference type="NCBI Taxonomy" id="139438"/>
    <lineage>
        <taxon>Bacteria</taxon>
        <taxon>Pseudomonadati</taxon>
        <taxon>Deferribacterota</taxon>
        <taxon>Deferribacteres</taxon>
        <taxon>Deferribacterales</taxon>
        <taxon>Geovibrionaceae</taxon>
        <taxon>Geovibrio</taxon>
    </lineage>
</organism>
<evidence type="ECO:0000313" key="4">
    <source>
        <dbReference type="Proteomes" id="UP000287502"/>
    </source>
</evidence>
<dbReference type="Gene3D" id="3.30.2310.20">
    <property type="entry name" value="RelE-like"/>
    <property type="match status" value="1"/>
</dbReference>
<evidence type="ECO:0000313" key="3">
    <source>
        <dbReference type="EMBL" id="QAR32258.1"/>
    </source>
</evidence>
<dbReference type="KEGG" id="gtl:EP073_02250"/>
<sequence length="90" mass="10611">MRIEWKDKAVEDLLTILAYIADDSTEASQALKELIDEKVNGLLLYPQMYKEGRVKNTRELIIHPSYILIYAEKDNIIDILRILHSRQQWP</sequence>
<dbReference type="EMBL" id="CP035108">
    <property type="protein sequence ID" value="QAR32258.1"/>
    <property type="molecule type" value="Genomic_DNA"/>
</dbReference>
<gene>
    <name evidence="3" type="ORF">EP073_02250</name>
</gene>